<dbReference type="SMART" id="SM00577">
    <property type="entry name" value="CPDc"/>
    <property type="match status" value="1"/>
</dbReference>
<organism evidence="3 4">
    <name type="scientific">Xanthoceras sorbifolium</name>
    <dbReference type="NCBI Taxonomy" id="99658"/>
    <lineage>
        <taxon>Eukaryota</taxon>
        <taxon>Viridiplantae</taxon>
        <taxon>Streptophyta</taxon>
        <taxon>Embryophyta</taxon>
        <taxon>Tracheophyta</taxon>
        <taxon>Spermatophyta</taxon>
        <taxon>Magnoliopsida</taxon>
        <taxon>eudicotyledons</taxon>
        <taxon>Gunneridae</taxon>
        <taxon>Pentapetalae</taxon>
        <taxon>rosids</taxon>
        <taxon>malvids</taxon>
        <taxon>Sapindales</taxon>
        <taxon>Sapindaceae</taxon>
        <taxon>Xanthoceroideae</taxon>
        <taxon>Xanthoceras</taxon>
    </lineage>
</organism>
<sequence>MARNMKNKAVCYDHSDGEEDVEYCPSLSLTKLNLGPRKKLIVIGLGGLLCHRICRKEKSTVPVYRSPDAAYGSYTGERPYCTDFIKFCLQRFEVGIWSSAREWYMNNALDCIMVGLRSKLLFAWDQNECTNSGFSTLGNKDKPIFLKELKKIWEDKYSNLPSTVRQYSSLNTLLIDTDAYKALLNPPHTAVFPTEYKANHVNDTALGPKGELRLYLTGLVDSDDVPSYVKHHPFGQPAITPAHPDWGYYSKVIRHNRKD</sequence>
<evidence type="ECO:0000256" key="1">
    <source>
        <dbReference type="RuleBase" id="RU365079"/>
    </source>
</evidence>
<evidence type="ECO:0000313" key="3">
    <source>
        <dbReference type="EMBL" id="KAH7553435.1"/>
    </source>
</evidence>
<dbReference type="Pfam" id="PF03031">
    <property type="entry name" value="NIF"/>
    <property type="match status" value="1"/>
</dbReference>
<feature type="domain" description="FCP1 homology" evidence="2">
    <location>
        <begin position="34"/>
        <end position="219"/>
    </location>
</feature>
<comment type="similarity">
    <text evidence="1">Belongs to the TIM50 family.</text>
</comment>
<gene>
    <name evidence="3" type="ORF">JRO89_XS12G0011600</name>
</gene>
<dbReference type="InterPro" id="IPR036412">
    <property type="entry name" value="HAD-like_sf"/>
</dbReference>
<evidence type="ECO:0000313" key="4">
    <source>
        <dbReference type="Proteomes" id="UP000827721"/>
    </source>
</evidence>
<dbReference type="EMBL" id="JAFEMO010000012">
    <property type="protein sequence ID" value="KAH7553435.1"/>
    <property type="molecule type" value="Genomic_DNA"/>
</dbReference>
<keyword evidence="1" id="KW-0811">Translocation</keyword>
<keyword evidence="4" id="KW-1185">Reference proteome</keyword>
<comment type="function">
    <text evidence="1">Essential component of the TIM23 complex, a complex that mediates the translocation of transit peptide-containing proteins across the mitochondrial inner membrane.</text>
</comment>
<dbReference type="InterPro" id="IPR004274">
    <property type="entry name" value="FCP1_dom"/>
</dbReference>
<comment type="caution">
    <text evidence="3">The sequence shown here is derived from an EMBL/GenBank/DDBJ whole genome shotgun (WGS) entry which is preliminary data.</text>
</comment>
<dbReference type="InterPro" id="IPR023214">
    <property type="entry name" value="HAD_sf"/>
</dbReference>
<dbReference type="Proteomes" id="UP000827721">
    <property type="component" value="Unassembled WGS sequence"/>
</dbReference>
<dbReference type="PROSITE" id="PS50969">
    <property type="entry name" value="FCP1"/>
    <property type="match status" value="1"/>
</dbReference>
<keyword evidence="1" id="KW-0653">Protein transport</keyword>
<keyword evidence="1" id="KW-0496">Mitochondrion</keyword>
<dbReference type="PANTHER" id="PTHR12210">
    <property type="entry name" value="DULLARD PROTEIN PHOSPHATASE"/>
    <property type="match status" value="1"/>
</dbReference>
<dbReference type="Gene3D" id="3.40.50.1000">
    <property type="entry name" value="HAD superfamily/HAD-like"/>
    <property type="match status" value="1"/>
</dbReference>
<protein>
    <recommendedName>
        <fullName evidence="1">Mitochondrial import inner membrane translocase subunit TIM50</fullName>
    </recommendedName>
</protein>
<keyword evidence="1" id="KW-0809">Transit peptide</keyword>
<keyword evidence="1" id="KW-0813">Transport</keyword>
<dbReference type="SUPFAM" id="SSF56784">
    <property type="entry name" value="HAD-like"/>
    <property type="match status" value="1"/>
</dbReference>
<accession>A0ABQ8HAE6</accession>
<reference evidence="3 4" key="1">
    <citation type="submission" date="2021-02" db="EMBL/GenBank/DDBJ databases">
        <title>Plant Genome Project.</title>
        <authorList>
            <person name="Zhang R.-G."/>
        </authorList>
    </citation>
    <scope>NUCLEOTIDE SEQUENCE [LARGE SCALE GENOMIC DNA]</scope>
    <source>
        <tissue evidence="3">Leaves</tissue>
    </source>
</reference>
<evidence type="ECO:0000259" key="2">
    <source>
        <dbReference type="PROSITE" id="PS50969"/>
    </source>
</evidence>
<dbReference type="InterPro" id="IPR050365">
    <property type="entry name" value="TIM50"/>
</dbReference>
<proteinExistence type="inferred from homology"/>
<comment type="subunit">
    <text evidence="1">Component of the TIM23 complex.</text>
</comment>
<comment type="subcellular location">
    <subcellularLocation>
        <location evidence="1">Mitochondrion inner membrane</location>
        <topology evidence="1">Single-pass membrane protein</topology>
    </subcellularLocation>
</comment>
<name>A0ABQ8HAE6_9ROSI</name>